<dbReference type="SMART" id="SM00342">
    <property type="entry name" value="HTH_ARAC"/>
    <property type="match status" value="1"/>
</dbReference>
<dbReference type="PANTHER" id="PTHR43280">
    <property type="entry name" value="ARAC-FAMILY TRANSCRIPTIONAL REGULATOR"/>
    <property type="match status" value="1"/>
</dbReference>
<dbReference type="Pfam" id="PF12833">
    <property type="entry name" value="HTH_18"/>
    <property type="match status" value="1"/>
</dbReference>
<keyword evidence="6" id="KW-1185">Reference proteome</keyword>
<evidence type="ECO:0000259" key="4">
    <source>
        <dbReference type="PROSITE" id="PS01124"/>
    </source>
</evidence>
<reference evidence="5 6" key="1">
    <citation type="submission" date="2019-05" db="EMBL/GenBank/DDBJ databases">
        <authorList>
            <person name="Chen C."/>
        </authorList>
    </citation>
    <scope>NUCLEOTIDE SEQUENCE [LARGE SCALE GENOMIC DNA]</scope>
    <source>
        <strain evidence="5 6">HB172198</strain>
    </source>
</reference>
<dbReference type="Gene3D" id="2.60.120.10">
    <property type="entry name" value="Jelly Rolls"/>
    <property type="match status" value="1"/>
</dbReference>
<sequence>MQSDNTPVIKKLIHHSPSELAKQLPCYVNAMGWRVYGADMANERKTGEFYDFQIQYVLKGKGYLLWNDTVYSLQQGDFFFINLSIGHKYCADPVEPWEAVWIHFGGSQATLYYHLFGQSQPVITFPHHDIAGELMLQLLERYDRLSSEFDLLAGAHLIRIMTELTIANTSKLKLTISNEYRSEVQRAIRFIEEHIQESLTVEMVSQYVKFSPFHFSRLFKRITGFSVLEYITKYRISRVKELMIQTDLSLAEIAGRTGYCDQSHLGKMFKRMEGITPNQFRKNARFR</sequence>
<dbReference type="Pfam" id="PF02311">
    <property type="entry name" value="AraC_binding"/>
    <property type="match status" value="1"/>
</dbReference>
<dbReference type="InterPro" id="IPR009057">
    <property type="entry name" value="Homeodomain-like_sf"/>
</dbReference>
<evidence type="ECO:0000313" key="5">
    <source>
        <dbReference type="EMBL" id="QCT01502.1"/>
    </source>
</evidence>
<proteinExistence type="predicted"/>
<keyword evidence="3" id="KW-0804">Transcription</keyword>
<dbReference type="SUPFAM" id="SSF51215">
    <property type="entry name" value="Regulatory protein AraC"/>
    <property type="match status" value="1"/>
</dbReference>
<dbReference type="Gene3D" id="1.10.10.60">
    <property type="entry name" value="Homeodomain-like"/>
    <property type="match status" value="2"/>
</dbReference>
<dbReference type="AlphaFoldDB" id="A0A4P8XGC9"/>
<dbReference type="KEGG" id="palo:E6C60_0781"/>
<dbReference type="GO" id="GO:0003700">
    <property type="term" value="F:DNA-binding transcription factor activity"/>
    <property type="evidence" value="ECO:0007669"/>
    <property type="project" value="InterPro"/>
</dbReference>
<evidence type="ECO:0000256" key="3">
    <source>
        <dbReference type="ARBA" id="ARBA00023163"/>
    </source>
</evidence>
<evidence type="ECO:0000256" key="1">
    <source>
        <dbReference type="ARBA" id="ARBA00023015"/>
    </source>
</evidence>
<dbReference type="Proteomes" id="UP000300879">
    <property type="component" value="Chromosome"/>
</dbReference>
<dbReference type="EMBL" id="CP040396">
    <property type="protein sequence ID" value="QCT01502.1"/>
    <property type="molecule type" value="Genomic_DNA"/>
</dbReference>
<protein>
    <submittedName>
        <fullName evidence="5">AraC family transcriptional regulator</fullName>
    </submittedName>
</protein>
<organism evidence="5 6">
    <name type="scientific">Paenibacillus algicola</name>
    <dbReference type="NCBI Taxonomy" id="2565926"/>
    <lineage>
        <taxon>Bacteria</taxon>
        <taxon>Bacillati</taxon>
        <taxon>Bacillota</taxon>
        <taxon>Bacilli</taxon>
        <taxon>Bacillales</taxon>
        <taxon>Paenibacillaceae</taxon>
        <taxon>Paenibacillus</taxon>
    </lineage>
</organism>
<dbReference type="OrthoDB" id="9813413at2"/>
<gene>
    <name evidence="5" type="ORF">E6C60_0781</name>
</gene>
<evidence type="ECO:0000313" key="6">
    <source>
        <dbReference type="Proteomes" id="UP000300879"/>
    </source>
</evidence>
<dbReference type="GO" id="GO:0043565">
    <property type="term" value="F:sequence-specific DNA binding"/>
    <property type="evidence" value="ECO:0007669"/>
    <property type="project" value="InterPro"/>
</dbReference>
<feature type="domain" description="HTH araC/xylS-type" evidence="4">
    <location>
        <begin position="185"/>
        <end position="283"/>
    </location>
</feature>
<dbReference type="InterPro" id="IPR003313">
    <property type="entry name" value="AraC-bd"/>
</dbReference>
<dbReference type="PANTHER" id="PTHR43280:SF28">
    <property type="entry name" value="HTH-TYPE TRANSCRIPTIONAL ACTIVATOR RHAS"/>
    <property type="match status" value="1"/>
</dbReference>
<dbReference type="SUPFAM" id="SSF46689">
    <property type="entry name" value="Homeodomain-like"/>
    <property type="match status" value="2"/>
</dbReference>
<dbReference type="PROSITE" id="PS01124">
    <property type="entry name" value="HTH_ARAC_FAMILY_2"/>
    <property type="match status" value="1"/>
</dbReference>
<name>A0A4P8XGC9_9BACL</name>
<accession>A0A4P8XGC9</accession>
<keyword evidence="2" id="KW-0238">DNA-binding</keyword>
<dbReference type="InterPro" id="IPR018060">
    <property type="entry name" value="HTH_AraC"/>
</dbReference>
<keyword evidence="1" id="KW-0805">Transcription regulation</keyword>
<dbReference type="RefSeq" id="WP_138224626.1">
    <property type="nucleotide sequence ID" value="NZ_CP040396.1"/>
</dbReference>
<dbReference type="InterPro" id="IPR037923">
    <property type="entry name" value="HTH-like"/>
</dbReference>
<evidence type="ECO:0000256" key="2">
    <source>
        <dbReference type="ARBA" id="ARBA00023125"/>
    </source>
</evidence>
<dbReference type="InterPro" id="IPR014710">
    <property type="entry name" value="RmlC-like_jellyroll"/>
</dbReference>